<proteinExistence type="predicted"/>
<dbReference type="OrthoDB" id="5525831at2"/>
<protein>
    <submittedName>
        <fullName evidence="1">DUF938 domain-containing protein</fullName>
    </submittedName>
</protein>
<name>A0A3A1PCG3_9SPHN</name>
<dbReference type="AlphaFoldDB" id="A0A3A1PCG3"/>
<dbReference type="EMBL" id="QXFM01000020">
    <property type="protein sequence ID" value="RIV91502.1"/>
    <property type="molecule type" value="Genomic_DNA"/>
</dbReference>
<dbReference type="InterPro" id="IPR010342">
    <property type="entry name" value="DUF938"/>
</dbReference>
<dbReference type="SUPFAM" id="SSF53335">
    <property type="entry name" value="S-adenosyl-L-methionine-dependent methyltransferases"/>
    <property type="match status" value="1"/>
</dbReference>
<reference evidence="1 2" key="1">
    <citation type="submission" date="2018-08" db="EMBL/GenBank/DDBJ databases">
        <title>Erythrobacter zhengii sp.nov., a bacterium isolated from deep-sea sediment.</title>
        <authorList>
            <person name="Fang C."/>
            <person name="Wu Y.-H."/>
            <person name="Sun C."/>
            <person name="Wang H."/>
            <person name="Cheng H."/>
            <person name="Meng F.-X."/>
            <person name="Wang C.-S."/>
            <person name="Xu X.-W."/>
        </authorList>
    </citation>
    <scope>NUCLEOTIDE SEQUENCE [LARGE SCALE GENOMIC DNA]</scope>
    <source>
        <strain evidence="1 2">CCTCC AB 2015396</strain>
    </source>
</reference>
<accession>A0A3A1PCG3</accession>
<gene>
    <name evidence="1" type="ORF">D2V17_02930</name>
</gene>
<evidence type="ECO:0000313" key="1">
    <source>
        <dbReference type="EMBL" id="RIV91502.1"/>
    </source>
</evidence>
<dbReference type="PANTHER" id="PTHR20974:SF0">
    <property type="entry name" value="UPF0585 PROTEIN CG18661"/>
    <property type="match status" value="1"/>
</dbReference>
<dbReference type="InterPro" id="IPR029063">
    <property type="entry name" value="SAM-dependent_MTases_sf"/>
</dbReference>
<dbReference type="Pfam" id="PF06080">
    <property type="entry name" value="DUF938"/>
    <property type="match status" value="1"/>
</dbReference>
<keyword evidence="2" id="KW-1185">Reference proteome</keyword>
<dbReference type="PANTHER" id="PTHR20974">
    <property type="entry name" value="UPF0585 PROTEIN CG18661"/>
    <property type="match status" value="1"/>
</dbReference>
<sequence length="198" mass="21251">MKREAYAAARNRAPIAEVLAKELPPSGLVLEVASGTGEHGVHFAGLFPQITWQPSDPDPEALASIAAWREDYPGENLLPPVQLDASAAQWPLNRADAIFCSNMAHISPTSATEGLVAAAGRLLGPGAPLILYGPWLEEEVETAPSNLAFDASLKARNPAWGLRQRAWLDALCRAEGLTLAARHAMPANNLMLVYRREG</sequence>
<evidence type="ECO:0000313" key="2">
    <source>
        <dbReference type="Proteomes" id="UP000265366"/>
    </source>
</evidence>
<dbReference type="Proteomes" id="UP000265366">
    <property type="component" value="Unassembled WGS sequence"/>
</dbReference>
<comment type="caution">
    <text evidence="1">The sequence shown here is derived from an EMBL/GenBank/DDBJ whole genome shotgun (WGS) entry which is preliminary data.</text>
</comment>
<dbReference type="Gene3D" id="3.40.50.150">
    <property type="entry name" value="Vaccinia Virus protein VP39"/>
    <property type="match status" value="1"/>
</dbReference>
<organism evidence="1 2">
    <name type="scientific">Aurantiacibacter xanthus</name>
    <dbReference type="NCBI Taxonomy" id="1784712"/>
    <lineage>
        <taxon>Bacteria</taxon>
        <taxon>Pseudomonadati</taxon>
        <taxon>Pseudomonadota</taxon>
        <taxon>Alphaproteobacteria</taxon>
        <taxon>Sphingomonadales</taxon>
        <taxon>Erythrobacteraceae</taxon>
        <taxon>Aurantiacibacter</taxon>
    </lineage>
</organism>
<dbReference type="RefSeq" id="WP_119591637.1">
    <property type="nucleotide sequence ID" value="NZ_QXFM01000020.1"/>
</dbReference>